<reference evidence="2" key="1">
    <citation type="submission" date="2022-11" db="UniProtKB">
        <authorList>
            <consortium name="WormBaseParasite"/>
        </authorList>
    </citation>
    <scope>IDENTIFICATION</scope>
</reference>
<protein>
    <submittedName>
        <fullName evidence="2">Uncharacterized protein</fullName>
    </submittedName>
</protein>
<proteinExistence type="predicted"/>
<accession>A0A915CPK7</accession>
<evidence type="ECO:0000313" key="2">
    <source>
        <dbReference type="WBParaSite" id="jg11287"/>
    </source>
</evidence>
<evidence type="ECO:0000313" key="1">
    <source>
        <dbReference type="Proteomes" id="UP000887574"/>
    </source>
</evidence>
<sequence>MNSLESKSECLANGDEEDDDFQFSISDIKTPQPGSVVQCETKVATITGQVLQCENGLLVVLQSDSSRKQMRFINLLHVNNLTVIKEASPNFVFDLPGASWEEANKRLEKAERLKRSLCISADAPIEAIRTFGTLKSSTMKMLFGMAKS</sequence>
<organism evidence="1 2">
    <name type="scientific">Ditylenchus dipsaci</name>
    <dbReference type="NCBI Taxonomy" id="166011"/>
    <lineage>
        <taxon>Eukaryota</taxon>
        <taxon>Metazoa</taxon>
        <taxon>Ecdysozoa</taxon>
        <taxon>Nematoda</taxon>
        <taxon>Chromadorea</taxon>
        <taxon>Rhabditida</taxon>
        <taxon>Tylenchina</taxon>
        <taxon>Tylenchomorpha</taxon>
        <taxon>Sphaerularioidea</taxon>
        <taxon>Anguinidae</taxon>
        <taxon>Anguininae</taxon>
        <taxon>Ditylenchus</taxon>
    </lineage>
</organism>
<name>A0A915CPK7_9BILA</name>
<keyword evidence="1" id="KW-1185">Reference proteome</keyword>
<dbReference type="Proteomes" id="UP000887574">
    <property type="component" value="Unplaced"/>
</dbReference>
<dbReference type="WBParaSite" id="jg11287">
    <property type="protein sequence ID" value="jg11287"/>
    <property type="gene ID" value="jg11287"/>
</dbReference>
<dbReference type="AlphaFoldDB" id="A0A915CPK7"/>